<evidence type="ECO:0000313" key="4">
    <source>
        <dbReference type="EMBL" id="MFC3681483.1"/>
    </source>
</evidence>
<accession>A0ABV7VVD0</accession>
<dbReference type="PANTHER" id="PTHR28242:SF52">
    <property type="entry name" value="PHOSPHORELAY INTERMEDIATE PROTEIN YPD1"/>
    <property type="match status" value="1"/>
</dbReference>
<dbReference type="Proteomes" id="UP001595722">
    <property type="component" value="Unassembled WGS sequence"/>
</dbReference>
<dbReference type="RefSeq" id="WP_376867918.1">
    <property type="nucleotide sequence ID" value="NZ_JBHRYB010000015.1"/>
</dbReference>
<organism evidence="4 5">
    <name type="scientific">Bacterioplanoides pacificum</name>
    <dbReference type="NCBI Taxonomy" id="1171596"/>
    <lineage>
        <taxon>Bacteria</taxon>
        <taxon>Pseudomonadati</taxon>
        <taxon>Pseudomonadota</taxon>
        <taxon>Gammaproteobacteria</taxon>
        <taxon>Oceanospirillales</taxon>
        <taxon>Oceanospirillaceae</taxon>
        <taxon>Bacterioplanoides</taxon>
    </lineage>
</organism>
<name>A0ABV7VVD0_9GAMM</name>
<gene>
    <name evidence="4" type="ORF">ACFOMG_15370</name>
</gene>
<keyword evidence="2" id="KW-0597">Phosphoprotein</keyword>
<protein>
    <submittedName>
        <fullName evidence="4">Hpt domain-containing protein</fullName>
    </submittedName>
</protein>
<dbReference type="EMBL" id="JBHRYB010000015">
    <property type="protein sequence ID" value="MFC3681483.1"/>
    <property type="molecule type" value="Genomic_DNA"/>
</dbReference>
<proteinExistence type="predicted"/>
<dbReference type="PANTHER" id="PTHR28242">
    <property type="entry name" value="PHOSPHORELAY INTERMEDIATE PROTEIN YPD1"/>
    <property type="match status" value="1"/>
</dbReference>
<keyword evidence="5" id="KW-1185">Reference proteome</keyword>
<evidence type="ECO:0000313" key="5">
    <source>
        <dbReference type="Proteomes" id="UP001595722"/>
    </source>
</evidence>
<dbReference type="InterPro" id="IPR036641">
    <property type="entry name" value="HPT_dom_sf"/>
</dbReference>
<sequence>MESAADHFDLESFEMLKDVMEDEFDDLIQVYIEDSDRRLPQLQQALTAADAAELRELAHSFKGASSNISAVTLTELCRQLEQAGRDEQLDGLEQTLDQIVGEYRWVKNFLQSQLSL</sequence>
<dbReference type="Gene3D" id="1.20.120.160">
    <property type="entry name" value="HPT domain"/>
    <property type="match status" value="1"/>
</dbReference>
<dbReference type="PROSITE" id="PS50894">
    <property type="entry name" value="HPT"/>
    <property type="match status" value="1"/>
</dbReference>
<evidence type="ECO:0000256" key="1">
    <source>
        <dbReference type="ARBA" id="ARBA00023012"/>
    </source>
</evidence>
<feature type="modified residue" description="Phosphohistidine" evidence="2">
    <location>
        <position position="59"/>
    </location>
</feature>
<evidence type="ECO:0000259" key="3">
    <source>
        <dbReference type="PROSITE" id="PS50894"/>
    </source>
</evidence>
<keyword evidence="1" id="KW-0902">Two-component regulatory system</keyword>
<dbReference type="Pfam" id="PF01627">
    <property type="entry name" value="Hpt"/>
    <property type="match status" value="1"/>
</dbReference>
<evidence type="ECO:0000256" key="2">
    <source>
        <dbReference type="PROSITE-ProRule" id="PRU00110"/>
    </source>
</evidence>
<dbReference type="InterPro" id="IPR045871">
    <property type="entry name" value="AHP1-5/YPD1"/>
</dbReference>
<dbReference type="InterPro" id="IPR008207">
    <property type="entry name" value="Sig_transdc_His_kin_Hpt_dom"/>
</dbReference>
<dbReference type="SMART" id="SM00073">
    <property type="entry name" value="HPT"/>
    <property type="match status" value="1"/>
</dbReference>
<dbReference type="SUPFAM" id="SSF47226">
    <property type="entry name" value="Histidine-containing phosphotransfer domain, HPT domain"/>
    <property type="match status" value="1"/>
</dbReference>
<comment type="caution">
    <text evidence="4">The sequence shown here is derived from an EMBL/GenBank/DDBJ whole genome shotgun (WGS) entry which is preliminary data.</text>
</comment>
<dbReference type="CDD" id="cd00088">
    <property type="entry name" value="HPT"/>
    <property type="match status" value="1"/>
</dbReference>
<reference evidence="5" key="1">
    <citation type="journal article" date="2019" name="Int. J. Syst. Evol. Microbiol.">
        <title>The Global Catalogue of Microorganisms (GCM) 10K type strain sequencing project: providing services to taxonomists for standard genome sequencing and annotation.</title>
        <authorList>
            <consortium name="The Broad Institute Genomics Platform"/>
            <consortium name="The Broad Institute Genome Sequencing Center for Infectious Disease"/>
            <person name="Wu L."/>
            <person name="Ma J."/>
        </authorList>
    </citation>
    <scope>NUCLEOTIDE SEQUENCE [LARGE SCALE GENOMIC DNA]</scope>
    <source>
        <strain evidence="5">KCTC 42424</strain>
    </source>
</reference>
<feature type="domain" description="HPt" evidence="3">
    <location>
        <begin position="20"/>
        <end position="116"/>
    </location>
</feature>